<evidence type="ECO:0000256" key="4">
    <source>
        <dbReference type="ARBA" id="ARBA00013244"/>
    </source>
</evidence>
<proteinExistence type="inferred from homology"/>
<dbReference type="EC" id="2.3.1.20" evidence="4"/>
<feature type="non-terminal residue" evidence="10">
    <location>
        <position position="1"/>
    </location>
</feature>
<organism evidence="10 11">
    <name type="scientific">Kouleothrix aurantiaca</name>
    <dbReference type="NCBI Taxonomy" id="186479"/>
    <lineage>
        <taxon>Bacteria</taxon>
        <taxon>Bacillati</taxon>
        <taxon>Chloroflexota</taxon>
        <taxon>Chloroflexia</taxon>
        <taxon>Chloroflexales</taxon>
        <taxon>Roseiflexineae</taxon>
        <taxon>Roseiflexaceae</taxon>
        <taxon>Kouleothrix</taxon>
    </lineage>
</organism>
<sequence>LMMVTGIMIFDQPIDFERLRATYEHRLLRFDRFRQRVVEGSGGARWEDDPNFTLSAHLHRIALPAPHDQAALQALVSDMMSMPLDFTKSPWQFTLIDGYGEGCVLFSRIHHCIADGIALIRVLLALTDDTPDAPWPSAADAPPGVARQASSIGGLGAAVRSAERLASGGSDWLSDPAKLAEAVRMGAGGATALSRVVLMSPDPRTAFKGPLGVAKQAAWSQPVPLDQVKAIGRATGGTVNDVLLAAVTGALRRYLQGRGQGVDGLD</sequence>
<evidence type="ECO:0000256" key="8">
    <source>
        <dbReference type="ARBA" id="ARBA00048109"/>
    </source>
</evidence>
<name>A0A0P9D654_9CHLR</name>
<dbReference type="PATRIC" id="fig|186479.3.peg.5987"/>
<dbReference type="InterPro" id="IPR004255">
    <property type="entry name" value="O-acyltransferase_WSD1_N"/>
</dbReference>
<dbReference type="Gene3D" id="3.30.559.10">
    <property type="entry name" value="Chloramphenicol acetyltransferase-like domain"/>
    <property type="match status" value="1"/>
</dbReference>
<evidence type="ECO:0000256" key="3">
    <source>
        <dbReference type="ARBA" id="ARBA00009587"/>
    </source>
</evidence>
<evidence type="ECO:0000256" key="5">
    <source>
        <dbReference type="ARBA" id="ARBA00022679"/>
    </source>
</evidence>
<comment type="similarity">
    <text evidence="3">Belongs to the long-chain O-acyltransferase family.</text>
</comment>
<dbReference type="Pfam" id="PF03007">
    <property type="entry name" value="WS_DGAT_cat"/>
    <property type="match status" value="1"/>
</dbReference>
<dbReference type="EMBL" id="LJCR01002897">
    <property type="protein sequence ID" value="KPV48152.1"/>
    <property type="molecule type" value="Genomic_DNA"/>
</dbReference>
<feature type="domain" description="O-acyltransferase WSD1-like N-terminal" evidence="9">
    <location>
        <begin position="4"/>
        <end position="242"/>
    </location>
</feature>
<dbReference type="PANTHER" id="PTHR31650:SF1">
    <property type="entry name" value="WAX ESTER SYNTHASE_DIACYLGLYCEROL ACYLTRANSFERASE 4-RELATED"/>
    <property type="match status" value="1"/>
</dbReference>
<comment type="caution">
    <text evidence="10">The sequence shown here is derived from an EMBL/GenBank/DDBJ whole genome shotgun (WGS) entry which is preliminary data.</text>
</comment>
<dbReference type="GO" id="GO:0071731">
    <property type="term" value="P:response to nitric oxide"/>
    <property type="evidence" value="ECO:0007669"/>
    <property type="project" value="TreeGrafter"/>
</dbReference>
<dbReference type="GO" id="GO:0005886">
    <property type="term" value="C:plasma membrane"/>
    <property type="evidence" value="ECO:0007669"/>
    <property type="project" value="TreeGrafter"/>
</dbReference>
<dbReference type="GO" id="GO:0006071">
    <property type="term" value="P:glycerol metabolic process"/>
    <property type="evidence" value="ECO:0007669"/>
    <property type="project" value="UniProtKB-KW"/>
</dbReference>
<dbReference type="GO" id="GO:0004144">
    <property type="term" value="F:diacylglycerol O-acyltransferase activity"/>
    <property type="evidence" value="ECO:0007669"/>
    <property type="project" value="UniProtKB-EC"/>
</dbReference>
<dbReference type="Proteomes" id="UP000050509">
    <property type="component" value="Unassembled WGS sequence"/>
</dbReference>
<dbReference type="InterPro" id="IPR023213">
    <property type="entry name" value="CAT-like_dom_sf"/>
</dbReference>
<dbReference type="GO" id="GO:0019432">
    <property type="term" value="P:triglyceride biosynthetic process"/>
    <property type="evidence" value="ECO:0007669"/>
    <property type="project" value="UniProtKB-UniPathway"/>
</dbReference>
<dbReference type="UniPathway" id="UPA00282"/>
<dbReference type="PANTHER" id="PTHR31650">
    <property type="entry name" value="O-ACYLTRANSFERASE (WSD1-LIKE) FAMILY PROTEIN"/>
    <property type="match status" value="1"/>
</dbReference>
<comment type="catalytic activity">
    <reaction evidence="8">
        <text>an acyl-CoA + a 1,2-diacyl-sn-glycerol = a triacyl-sn-glycerol + CoA</text>
        <dbReference type="Rhea" id="RHEA:10868"/>
        <dbReference type="ChEBI" id="CHEBI:17815"/>
        <dbReference type="ChEBI" id="CHEBI:57287"/>
        <dbReference type="ChEBI" id="CHEBI:58342"/>
        <dbReference type="ChEBI" id="CHEBI:64615"/>
        <dbReference type="EC" id="2.3.1.20"/>
    </reaction>
</comment>
<evidence type="ECO:0000256" key="2">
    <source>
        <dbReference type="ARBA" id="ARBA00005189"/>
    </source>
</evidence>
<keyword evidence="11" id="KW-1185">Reference proteome</keyword>
<keyword evidence="5" id="KW-0808">Transferase</keyword>
<dbReference type="GO" id="GO:0051701">
    <property type="term" value="P:biological process involved in interaction with host"/>
    <property type="evidence" value="ECO:0007669"/>
    <property type="project" value="TreeGrafter"/>
</dbReference>
<evidence type="ECO:0000313" key="11">
    <source>
        <dbReference type="Proteomes" id="UP000050509"/>
    </source>
</evidence>
<evidence type="ECO:0000256" key="1">
    <source>
        <dbReference type="ARBA" id="ARBA00004771"/>
    </source>
</evidence>
<dbReference type="SUPFAM" id="SSF52777">
    <property type="entry name" value="CoA-dependent acyltransferases"/>
    <property type="match status" value="1"/>
</dbReference>
<accession>A0A0P9D654</accession>
<evidence type="ECO:0000259" key="9">
    <source>
        <dbReference type="Pfam" id="PF03007"/>
    </source>
</evidence>
<feature type="non-terminal residue" evidence="10">
    <location>
        <position position="266"/>
    </location>
</feature>
<dbReference type="GO" id="GO:0001666">
    <property type="term" value="P:response to hypoxia"/>
    <property type="evidence" value="ECO:0007669"/>
    <property type="project" value="TreeGrafter"/>
</dbReference>
<comment type="pathway">
    <text evidence="2">Lipid metabolism.</text>
</comment>
<dbReference type="AlphaFoldDB" id="A0A0P9D654"/>
<evidence type="ECO:0000256" key="7">
    <source>
        <dbReference type="ARBA" id="ARBA00023315"/>
    </source>
</evidence>
<reference evidence="10 11" key="1">
    <citation type="submission" date="2015-09" db="EMBL/GenBank/DDBJ databases">
        <title>Draft genome sequence of Kouleothrix aurantiaca JCM 19913.</title>
        <authorList>
            <person name="Hemp J."/>
        </authorList>
    </citation>
    <scope>NUCLEOTIDE SEQUENCE [LARGE SCALE GENOMIC DNA]</scope>
    <source>
        <strain evidence="10 11">COM-B</strain>
    </source>
</reference>
<evidence type="ECO:0000313" key="10">
    <source>
        <dbReference type="EMBL" id="KPV48152.1"/>
    </source>
</evidence>
<comment type="pathway">
    <text evidence="1">Glycerolipid metabolism; triacylglycerol biosynthesis.</text>
</comment>
<keyword evidence="6" id="KW-0319">Glycerol metabolism</keyword>
<protein>
    <recommendedName>
        <fullName evidence="4">diacylglycerol O-acyltransferase</fullName>
        <ecNumber evidence="4">2.3.1.20</ecNumber>
    </recommendedName>
</protein>
<evidence type="ECO:0000256" key="6">
    <source>
        <dbReference type="ARBA" id="ARBA00022798"/>
    </source>
</evidence>
<dbReference type="InterPro" id="IPR045034">
    <property type="entry name" value="O-acyltransferase_WSD1-like"/>
</dbReference>
<keyword evidence="7" id="KW-0012">Acyltransferase</keyword>
<gene>
    <name evidence="10" type="ORF">SE17_39600</name>
</gene>